<dbReference type="GO" id="GO:0008168">
    <property type="term" value="F:methyltransferase activity"/>
    <property type="evidence" value="ECO:0007669"/>
    <property type="project" value="UniProtKB-KW"/>
</dbReference>
<dbReference type="SUPFAM" id="SSF53335">
    <property type="entry name" value="S-adenosyl-L-methionine-dependent methyltransferases"/>
    <property type="match status" value="1"/>
</dbReference>
<comment type="caution">
    <text evidence="3">The sequence shown here is derived from an EMBL/GenBank/DDBJ whole genome shotgun (WGS) entry which is preliminary data.</text>
</comment>
<reference evidence="3" key="1">
    <citation type="journal article" date="2021" name="Nat. Commun.">
        <title>Genetic determinants of endophytism in the Arabidopsis root mycobiome.</title>
        <authorList>
            <person name="Mesny F."/>
            <person name="Miyauchi S."/>
            <person name="Thiergart T."/>
            <person name="Pickel B."/>
            <person name="Atanasova L."/>
            <person name="Karlsson M."/>
            <person name="Huettel B."/>
            <person name="Barry K.W."/>
            <person name="Haridas S."/>
            <person name="Chen C."/>
            <person name="Bauer D."/>
            <person name="Andreopoulos W."/>
            <person name="Pangilinan J."/>
            <person name="LaButti K."/>
            <person name="Riley R."/>
            <person name="Lipzen A."/>
            <person name="Clum A."/>
            <person name="Drula E."/>
            <person name="Henrissat B."/>
            <person name="Kohler A."/>
            <person name="Grigoriev I.V."/>
            <person name="Martin F.M."/>
            <person name="Hacquard S."/>
        </authorList>
    </citation>
    <scope>NUCLEOTIDE SEQUENCE</scope>
    <source>
        <strain evidence="3">MPI-CAGE-CH-0230</strain>
    </source>
</reference>
<evidence type="ECO:0000313" key="4">
    <source>
        <dbReference type="Proteomes" id="UP000756346"/>
    </source>
</evidence>
<keyword evidence="3" id="KW-0808">Transferase</keyword>
<gene>
    <name evidence="3" type="ORF">B0I36DRAFT_437100</name>
</gene>
<dbReference type="OrthoDB" id="417697at2759"/>
<dbReference type="AlphaFoldDB" id="A0A9P8XQQ0"/>
<dbReference type="Gene3D" id="3.40.50.150">
    <property type="entry name" value="Vaccinia Virus protein VP39"/>
    <property type="match status" value="1"/>
</dbReference>
<dbReference type="PANTHER" id="PTHR43591">
    <property type="entry name" value="METHYLTRANSFERASE"/>
    <property type="match status" value="1"/>
</dbReference>
<evidence type="ECO:0000256" key="1">
    <source>
        <dbReference type="ARBA" id="ARBA00038158"/>
    </source>
</evidence>
<accession>A0A9P8XQQ0</accession>
<evidence type="ECO:0000313" key="3">
    <source>
        <dbReference type="EMBL" id="KAH7009085.1"/>
    </source>
</evidence>
<dbReference type="InterPro" id="IPR029063">
    <property type="entry name" value="SAM-dependent_MTases_sf"/>
</dbReference>
<comment type="similarity">
    <text evidence="1">Belongs to the methyltransferase superfamily. LaeA methyltransferase family.</text>
</comment>
<keyword evidence="4" id="KW-1185">Reference proteome</keyword>
<dbReference type="Pfam" id="PF13649">
    <property type="entry name" value="Methyltransf_25"/>
    <property type="match status" value="1"/>
</dbReference>
<dbReference type="RefSeq" id="XP_046003783.1">
    <property type="nucleotide sequence ID" value="XM_046162887.1"/>
</dbReference>
<evidence type="ECO:0000259" key="2">
    <source>
        <dbReference type="Pfam" id="PF13649"/>
    </source>
</evidence>
<protein>
    <submittedName>
        <fullName evidence="3">S-adenosyl-L-methionine-dependent methyltransferase</fullName>
    </submittedName>
</protein>
<sequence>MAHAALQSQPRQQITVGSSQNIKSDDKYVLARGYAAASRLNLQHYLWKETQRYLLHPWVREQLRTSAETGHHKVADLATGTGIWLLDLSRSAELQDLALALHGFDISSMQFPHAAWLPENLSFDVGDILTDPPNELWGTFDLVHIRLVVLVARQLDDPRRIIRHVHKLLKPGGILQWEEVEPLGHHRILVREGAGIDTSTTEMDEIFGVVTKAFDFTWVTQIPSLLGQEGFTDAVQHFCDPPPVLYQALTCSQLNVLDELSHSDVMAGDRGVQFRNKIEAAYLEASAGSAAGACTQVSPTITVARKAF</sequence>
<dbReference type="Proteomes" id="UP000756346">
    <property type="component" value="Unassembled WGS sequence"/>
</dbReference>
<dbReference type="PANTHER" id="PTHR43591:SF110">
    <property type="entry name" value="RHODANESE DOMAIN-CONTAINING PROTEIN"/>
    <property type="match status" value="1"/>
</dbReference>
<dbReference type="GeneID" id="70192433"/>
<name>A0A9P8XQQ0_9PEZI</name>
<dbReference type="GO" id="GO:0032259">
    <property type="term" value="P:methylation"/>
    <property type="evidence" value="ECO:0007669"/>
    <property type="project" value="UniProtKB-KW"/>
</dbReference>
<dbReference type="CDD" id="cd02440">
    <property type="entry name" value="AdoMet_MTases"/>
    <property type="match status" value="1"/>
</dbReference>
<dbReference type="InterPro" id="IPR041698">
    <property type="entry name" value="Methyltransf_25"/>
</dbReference>
<keyword evidence="3" id="KW-0489">Methyltransferase</keyword>
<dbReference type="EMBL" id="JAGTJQ010000020">
    <property type="protein sequence ID" value="KAH7009085.1"/>
    <property type="molecule type" value="Genomic_DNA"/>
</dbReference>
<proteinExistence type="inferred from homology"/>
<feature type="domain" description="Methyltransferase" evidence="2">
    <location>
        <begin position="74"/>
        <end position="173"/>
    </location>
</feature>
<organism evidence="3 4">
    <name type="scientific">Microdochium trichocladiopsis</name>
    <dbReference type="NCBI Taxonomy" id="1682393"/>
    <lineage>
        <taxon>Eukaryota</taxon>
        <taxon>Fungi</taxon>
        <taxon>Dikarya</taxon>
        <taxon>Ascomycota</taxon>
        <taxon>Pezizomycotina</taxon>
        <taxon>Sordariomycetes</taxon>
        <taxon>Xylariomycetidae</taxon>
        <taxon>Xylariales</taxon>
        <taxon>Microdochiaceae</taxon>
        <taxon>Microdochium</taxon>
    </lineage>
</organism>